<feature type="domain" description="DUF6673" evidence="2">
    <location>
        <begin position="7"/>
        <end position="115"/>
    </location>
</feature>
<gene>
    <name evidence="3" type="ORF">RGLFYP36_03237</name>
</gene>
<dbReference type="InterPro" id="IPR046655">
    <property type="entry name" value="DUF6673"/>
</dbReference>
<name>A0A6N2ZRP2_MEDGN</name>
<evidence type="ECO:0000259" key="2">
    <source>
        <dbReference type="Pfam" id="PF20378"/>
    </source>
</evidence>
<dbReference type="EMBL" id="CACRUU010000029">
    <property type="protein sequence ID" value="VYT80578.1"/>
    <property type="molecule type" value="Genomic_DNA"/>
</dbReference>
<accession>A0A6N2ZRP2</accession>
<sequence length="120" mass="14058">MSQWKFNNFETDIDFTDADFMEKFEGCYEKMVEESEKVPKVGKVSEITRAQCKVFNDFYDRLFGNGTSGKMFLGKNSMDMRVKAANSLFDLRNSEQSRYNSMVNKYTPNRKARRGAKKNR</sequence>
<organism evidence="3">
    <name type="scientific">Mediterraneibacter gnavus</name>
    <name type="common">Ruminococcus gnavus</name>
    <dbReference type="NCBI Taxonomy" id="33038"/>
    <lineage>
        <taxon>Bacteria</taxon>
        <taxon>Bacillati</taxon>
        <taxon>Bacillota</taxon>
        <taxon>Clostridia</taxon>
        <taxon>Lachnospirales</taxon>
        <taxon>Lachnospiraceae</taxon>
        <taxon>Mediterraneibacter</taxon>
    </lineage>
</organism>
<feature type="region of interest" description="Disordered" evidence="1">
    <location>
        <begin position="100"/>
        <end position="120"/>
    </location>
</feature>
<feature type="compositionally biased region" description="Basic residues" evidence="1">
    <location>
        <begin position="108"/>
        <end position="120"/>
    </location>
</feature>
<dbReference type="Pfam" id="PF20378">
    <property type="entry name" value="DUF6673"/>
    <property type="match status" value="1"/>
</dbReference>
<reference evidence="3" key="1">
    <citation type="submission" date="2019-11" db="EMBL/GenBank/DDBJ databases">
        <authorList>
            <person name="Feng L."/>
        </authorList>
    </citation>
    <scope>NUCLEOTIDE SEQUENCE</scope>
    <source>
        <strain evidence="3">RgnavusLFYP36</strain>
    </source>
</reference>
<evidence type="ECO:0000313" key="3">
    <source>
        <dbReference type="EMBL" id="VYT80578.1"/>
    </source>
</evidence>
<dbReference type="AlphaFoldDB" id="A0A6N2ZRP2"/>
<dbReference type="RefSeq" id="WP_156733665.1">
    <property type="nucleotide sequence ID" value="NZ_CACRUU010000029.1"/>
</dbReference>
<evidence type="ECO:0000256" key="1">
    <source>
        <dbReference type="SAM" id="MobiDB-lite"/>
    </source>
</evidence>
<protein>
    <recommendedName>
        <fullName evidence="2">DUF6673 domain-containing protein</fullName>
    </recommendedName>
</protein>
<proteinExistence type="predicted"/>